<evidence type="ECO:0000256" key="4">
    <source>
        <dbReference type="ARBA" id="ARBA00022840"/>
    </source>
</evidence>
<dbReference type="InterPro" id="IPR027417">
    <property type="entry name" value="P-loop_NTPase"/>
</dbReference>
<dbReference type="InterPro" id="IPR017871">
    <property type="entry name" value="ABC_transporter-like_CS"/>
</dbReference>
<dbReference type="CDD" id="cd03255">
    <property type="entry name" value="ABC_MJ0796_LolCDE_FtsE"/>
    <property type="match status" value="1"/>
</dbReference>
<sequence>MALPLIQARNLSRVYRLGGGDVHALRGIDIDIDEGEYVAVMGASGSGKSTFMNLVGALDTPTSGELTIAGERLADRSPDQLAAFRNRVVGFVFQQFNLLPRTTALDNVALPLLYRGTPAARRQARARECLEMVGLGDRMDHHPSQLSGGQQQRVAIARALANEPRLLLADEPTGALDSRTSEDVMAIFDSLNASGITIMLVTHEEDVGAHARRRVIFRDGRILEDRS</sequence>
<dbReference type="InterPro" id="IPR003439">
    <property type="entry name" value="ABC_transporter-like_ATP-bd"/>
</dbReference>
<dbReference type="Proteomes" id="UP000305451">
    <property type="component" value="Unassembled WGS sequence"/>
</dbReference>
<dbReference type="SMART" id="SM00382">
    <property type="entry name" value="AAA"/>
    <property type="match status" value="1"/>
</dbReference>
<gene>
    <name evidence="7" type="ORF">E5162_03870</name>
</gene>
<evidence type="ECO:0000256" key="3">
    <source>
        <dbReference type="ARBA" id="ARBA00022741"/>
    </source>
</evidence>
<dbReference type="SUPFAM" id="SSF52540">
    <property type="entry name" value="P-loop containing nucleoside triphosphate hydrolases"/>
    <property type="match status" value="1"/>
</dbReference>
<dbReference type="GO" id="GO:0005524">
    <property type="term" value="F:ATP binding"/>
    <property type="evidence" value="ECO:0007669"/>
    <property type="project" value="UniProtKB-KW"/>
</dbReference>
<comment type="caution">
    <text evidence="7">The sequence shown here is derived from an EMBL/GenBank/DDBJ whole genome shotgun (WGS) entry which is preliminary data.</text>
</comment>
<dbReference type="EMBL" id="SRXV01000001">
    <property type="protein sequence ID" value="TGY94421.1"/>
    <property type="molecule type" value="Genomic_DNA"/>
</dbReference>
<feature type="domain" description="ABC transporter" evidence="6">
    <location>
        <begin position="6"/>
        <end position="227"/>
    </location>
</feature>
<evidence type="ECO:0000313" key="7">
    <source>
        <dbReference type="EMBL" id="TGY94421.1"/>
    </source>
</evidence>
<protein>
    <submittedName>
        <fullName evidence="7">ABC transporter ATP-binding protein</fullName>
    </submittedName>
</protein>
<dbReference type="OrthoDB" id="7627620at2"/>
<dbReference type="GO" id="GO:0022857">
    <property type="term" value="F:transmembrane transporter activity"/>
    <property type="evidence" value="ECO:0007669"/>
    <property type="project" value="TreeGrafter"/>
</dbReference>
<dbReference type="GO" id="GO:0016887">
    <property type="term" value="F:ATP hydrolysis activity"/>
    <property type="evidence" value="ECO:0007669"/>
    <property type="project" value="InterPro"/>
</dbReference>
<dbReference type="PANTHER" id="PTHR24220">
    <property type="entry name" value="IMPORT ATP-BINDING PROTEIN"/>
    <property type="match status" value="1"/>
</dbReference>
<proteinExistence type="inferred from homology"/>
<dbReference type="Gene3D" id="3.40.50.300">
    <property type="entry name" value="P-loop containing nucleotide triphosphate hydrolases"/>
    <property type="match status" value="1"/>
</dbReference>
<comment type="similarity">
    <text evidence="5">Belongs to the ABC transporter superfamily. Macrolide exporter (TC 3.A.1.122) family.</text>
</comment>
<evidence type="ECO:0000256" key="2">
    <source>
        <dbReference type="ARBA" id="ARBA00022519"/>
    </source>
</evidence>
<keyword evidence="2" id="KW-0997">Cell inner membrane</keyword>
<evidence type="ECO:0000256" key="5">
    <source>
        <dbReference type="ARBA" id="ARBA00038388"/>
    </source>
</evidence>
<keyword evidence="4 7" id="KW-0067">ATP-binding</keyword>
<dbReference type="FunFam" id="3.40.50.300:FF:000032">
    <property type="entry name" value="Export ABC transporter ATP-binding protein"/>
    <property type="match status" value="1"/>
</dbReference>
<dbReference type="PANTHER" id="PTHR24220:SF86">
    <property type="entry name" value="ABC TRANSPORTER ABCH.1"/>
    <property type="match status" value="1"/>
</dbReference>
<keyword evidence="3" id="KW-0547">Nucleotide-binding</keyword>
<dbReference type="InterPro" id="IPR003593">
    <property type="entry name" value="AAA+_ATPase"/>
</dbReference>
<keyword evidence="2" id="KW-0472">Membrane</keyword>
<keyword evidence="2" id="KW-1003">Cell membrane</keyword>
<dbReference type="RefSeq" id="WP_135943618.1">
    <property type="nucleotide sequence ID" value="NZ_BMEI01000001.1"/>
</dbReference>
<organism evidence="7 8">
    <name type="scientific">Marinicauda pacifica</name>
    <dbReference type="NCBI Taxonomy" id="1133559"/>
    <lineage>
        <taxon>Bacteria</taxon>
        <taxon>Pseudomonadati</taxon>
        <taxon>Pseudomonadota</taxon>
        <taxon>Alphaproteobacteria</taxon>
        <taxon>Maricaulales</taxon>
        <taxon>Maricaulaceae</taxon>
        <taxon>Marinicauda</taxon>
    </lineage>
</organism>
<evidence type="ECO:0000259" key="6">
    <source>
        <dbReference type="PROSITE" id="PS50893"/>
    </source>
</evidence>
<dbReference type="AlphaFoldDB" id="A0A4S2HF29"/>
<keyword evidence="8" id="KW-1185">Reference proteome</keyword>
<dbReference type="PROSITE" id="PS50893">
    <property type="entry name" value="ABC_TRANSPORTER_2"/>
    <property type="match status" value="1"/>
</dbReference>
<evidence type="ECO:0000313" key="8">
    <source>
        <dbReference type="Proteomes" id="UP000305451"/>
    </source>
</evidence>
<keyword evidence="1" id="KW-0813">Transport</keyword>
<dbReference type="InterPro" id="IPR017911">
    <property type="entry name" value="MacB-like_ATP-bd"/>
</dbReference>
<dbReference type="InterPro" id="IPR015854">
    <property type="entry name" value="ABC_transpr_LolD-like"/>
</dbReference>
<dbReference type="Pfam" id="PF00005">
    <property type="entry name" value="ABC_tran"/>
    <property type="match status" value="1"/>
</dbReference>
<accession>A0A4S2HF29</accession>
<dbReference type="GO" id="GO:0005886">
    <property type="term" value="C:plasma membrane"/>
    <property type="evidence" value="ECO:0007669"/>
    <property type="project" value="TreeGrafter"/>
</dbReference>
<name>A0A4S2HF29_9PROT</name>
<dbReference type="PROSITE" id="PS00211">
    <property type="entry name" value="ABC_TRANSPORTER_1"/>
    <property type="match status" value="1"/>
</dbReference>
<reference evidence="7 8" key="1">
    <citation type="journal article" date="2013" name="Int. J. Syst. Evol. Microbiol.">
        <title>Marinicauda pacifica gen. nov., sp. nov., a prosthecate alphaproteobacterium of the family Hyphomonadaceae isolated from deep seawater.</title>
        <authorList>
            <person name="Zhang X.Y."/>
            <person name="Li G.W."/>
            <person name="Wang C.S."/>
            <person name="Zhang Y.J."/>
            <person name="Xu X.W."/>
            <person name="Li H."/>
            <person name="Liu A."/>
            <person name="Liu C."/>
            <person name="Xie B.B."/>
            <person name="Qin Q.L."/>
            <person name="Xu Z."/>
            <person name="Chen X.L."/>
            <person name="Zhou B.C."/>
            <person name="Zhang Y.Z."/>
        </authorList>
    </citation>
    <scope>NUCLEOTIDE SEQUENCE [LARGE SCALE GENOMIC DNA]</scope>
    <source>
        <strain evidence="7 8">P-1 km-3</strain>
    </source>
</reference>
<dbReference type="GO" id="GO:0098796">
    <property type="term" value="C:membrane protein complex"/>
    <property type="evidence" value="ECO:0007669"/>
    <property type="project" value="UniProtKB-ARBA"/>
</dbReference>
<evidence type="ECO:0000256" key="1">
    <source>
        <dbReference type="ARBA" id="ARBA00022448"/>
    </source>
</evidence>